<dbReference type="PANTHER" id="PTHR42718:SF24">
    <property type="entry name" value="MAJOR FACILITATOR SUPERFAMILY (MFS) PROFILE DOMAIN-CONTAINING PROTEIN"/>
    <property type="match status" value="1"/>
</dbReference>
<dbReference type="AlphaFoldDB" id="A0A235B647"/>
<comment type="caution">
    <text evidence="6">The sequence shown here is derived from an EMBL/GenBank/DDBJ whole genome shotgun (WGS) entry which is preliminary data.</text>
</comment>
<gene>
    <name evidence="6" type="ORF">CHM34_09940</name>
</gene>
<dbReference type="RefSeq" id="WP_094264448.1">
    <property type="nucleotide sequence ID" value="NZ_NOWF01000005.1"/>
</dbReference>
<evidence type="ECO:0000256" key="5">
    <source>
        <dbReference type="SAM" id="Phobius"/>
    </source>
</evidence>
<evidence type="ECO:0000256" key="4">
    <source>
        <dbReference type="ARBA" id="ARBA00023136"/>
    </source>
</evidence>
<evidence type="ECO:0000313" key="6">
    <source>
        <dbReference type="EMBL" id="OYD07778.1"/>
    </source>
</evidence>
<evidence type="ECO:0000256" key="1">
    <source>
        <dbReference type="ARBA" id="ARBA00004141"/>
    </source>
</evidence>
<feature type="transmembrane region" description="Helical" evidence="5">
    <location>
        <begin position="86"/>
        <end position="107"/>
    </location>
</feature>
<feature type="transmembrane region" description="Helical" evidence="5">
    <location>
        <begin position="54"/>
        <end position="74"/>
    </location>
</feature>
<evidence type="ECO:0008006" key="8">
    <source>
        <dbReference type="Google" id="ProtNLM"/>
    </source>
</evidence>
<accession>A0A235B647</accession>
<dbReference type="InterPro" id="IPR036259">
    <property type="entry name" value="MFS_trans_sf"/>
</dbReference>
<dbReference type="OrthoDB" id="9816041at2"/>
<reference evidence="6 7" key="1">
    <citation type="submission" date="2017-07" db="EMBL/GenBank/DDBJ databases">
        <title>The genome sequence of Paludifilum halophilum highlights mechanisms for microbial adaptation to high salt environemnts.</title>
        <authorList>
            <person name="Belbahri L."/>
        </authorList>
    </citation>
    <scope>NUCLEOTIDE SEQUENCE [LARGE SCALE GENOMIC DNA]</scope>
    <source>
        <strain evidence="6 7">DSM 102817</strain>
    </source>
</reference>
<keyword evidence="7" id="KW-1185">Reference proteome</keyword>
<proteinExistence type="predicted"/>
<keyword evidence="4 5" id="KW-0472">Membrane</keyword>
<name>A0A235B647_9BACL</name>
<evidence type="ECO:0000256" key="2">
    <source>
        <dbReference type="ARBA" id="ARBA00022692"/>
    </source>
</evidence>
<evidence type="ECO:0000256" key="3">
    <source>
        <dbReference type="ARBA" id="ARBA00022989"/>
    </source>
</evidence>
<feature type="transmembrane region" description="Helical" evidence="5">
    <location>
        <begin position="6"/>
        <end position="33"/>
    </location>
</feature>
<evidence type="ECO:0000313" key="7">
    <source>
        <dbReference type="Proteomes" id="UP000215459"/>
    </source>
</evidence>
<keyword evidence="3 5" id="KW-1133">Transmembrane helix</keyword>
<dbReference type="EMBL" id="NOWF01000005">
    <property type="protein sequence ID" value="OYD07778.1"/>
    <property type="molecule type" value="Genomic_DNA"/>
</dbReference>
<sequence>MTVDTTFTYILVVYMIRMLGISMVMMPVTTAGLNQLSTQLIPHRTAMGSTMRQIAGSIGTAMLVTVMTHGAAAAPSPTSTEAGIHGVNMAFMVAAVLAFCGAILSFFMKKKPTQLHPGTLLLRRVRERRPLHTITRK</sequence>
<dbReference type="Gene3D" id="1.20.1250.20">
    <property type="entry name" value="MFS general substrate transporter like domains"/>
    <property type="match status" value="1"/>
</dbReference>
<dbReference type="SUPFAM" id="SSF103473">
    <property type="entry name" value="MFS general substrate transporter"/>
    <property type="match status" value="1"/>
</dbReference>
<dbReference type="Proteomes" id="UP000215459">
    <property type="component" value="Unassembled WGS sequence"/>
</dbReference>
<keyword evidence="2 5" id="KW-0812">Transmembrane</keyword>
<dbReference type="GO" id="GO:0016020">
    <property type="term" value="C:membrane"/>
    <property type="evidence" value="ECO:0007669"/>
    <property type="project" value="UniProtKB-SubCell"/>
</dbReference>
<protein>
    <recommendedName>
        <fullName evidence="8">Major facilitator superfamily (MFS) profile domain-containing protein</fullName>
    </recommendedName>
</protein>
<comment type="subcellular location">
    <subcellularLocation>
        <location evidence="1">Membrane</location>
        <topology evidence="1">Multi-pass membrane protein</topology>
    </subcellularLocation>
</comment>
<organism evidence="6 7">
    <name type="scientific">Paludifilum halophilum</name>
    <dbReference type="NCBI Taxonomy" id="1642702"/>
    <lineage>
        <taxon>Bacteria</taxon>
        <taxon>Bacillati</taxon>
        <taxon>Bacillota</taxon>
        <taxon>Bacilli</taxon>
        <taxon>Bacillales</taxon>
        <taxon>Thermoactinomycetaceae</taxon>
        <taxon>Paludifilum</taxon>
    </lineage>
</organism>
<dbReference type="PANTHER" id="PTHR42718">
    <property type="entry name" value="MAJOR FACILITATOR SUPERFAMILY MULTIDRUG TRANSPORTER MFSC"/>
    <property type="match status" value="1"/>
</dbReference>